<evidence type="ECO:0000313" key="4">
    <source>
        <dbReference type="Proteomes" id="UP001309876"/>
    </source>
</evidence>
<feature type="region of interest" description="Disordered" evidence="1">
    <location>
        <begin position="457"/>
        <end position="482"/>
    </location>
</feature>
<dbReference type="Pfam" id="PF23230">
    <property type="entry name" value="zf-C2H2_13"/>
    <property type="match status" value="1"/>
</dbReference>
<organism evidence="3 4">
    <name type="scientific">Lithohypha guttulata</name>
    <dbReference type="NCBI Taxonomy" id="1690604"/>
    <lineage>
        <taxon>Eukaryota</taxon>
        <taxon>Fungi</taxon>
        <taxon>Dikarya</taxon>
        <taxon>Ascomycota</taxon>
        <taxon>Pezizomycotina</taxon>
        <taxon>Eurotiomycetes</taxon>
        <taxon>Chaetothyriomycetidae</taxon>
        <taxon>Chaetothyriales</taxon>
        <taxon>Trichomeriaceae</taxon>
        <taxon>Lithohypha</taxon>
    </lineage>
</organism>
<accession>A0AAN7SW56</accession>
<dbReference type="InterPro" id="IPR044288">
    <property type="entry name" value="ZNF598/HEL2"/>
</dbReference>
<feature type="region of interest" description="Disordered" evidence="1">
    <location>
        <begin position="247"/>
        <end position="355"/>
    </location>
</feature>
<keyword evidence="4" id="KW-1185">Reference proteome</keyword>
<feature type="compositionally biased region" description="Polar residues" evidence="1">
    <location>
        <begin position="303"/>
        <end position="330"/>
    </location>
</feature>
<protein>
    <recommendedName>
        <fullName evidence="2">C2H2-type domain-containing protein</fullName>
    </recommendedName>
</protein>
<dbReference type="InterPro" id="IPR057634">
    <property type="entry name" value="PAH_ZNF598/HEL2"/>
</dbReference>
<feature type="region of interest" description="Disordered" evidence="1">
    <location>
        <begin position="644"/>
        <end position="695"/>
    </location>
</feature>
<feature type="compositionally biased region" description="Polar residues" evidence="1">
    <location>
        <begin position="558"/>
        <end position="569"/>
    </location>
</feature>
<dbReference type="GO" id="GO:0072344">
    <property type="term" value="P:rescue of stalled ribosome"/>
    <property type="evidence" value="ECO:0007669"/>
    <property type="project" value="InterPro"/>
</dbReference>
<feature type="compositionally biased region" description="Low complexity" evidence="1">
    <location>
        <begin position="473"/>
        <end position="482"/>
    </location>
</feature>
<feature type="compositionally biased region" description="Polar residues" evidence="1">
    <location>
        <begin position="576"/>
        <end position="596"/>
    </location>
</feature>
<dbReference type="InterPro" id="IPR056437">
    <property type="entry name" value="Znf-C2H2_ZNF598/HEL2"/>
</dbReference>
<feature type="region of interest" description="Disordered" evidence="1">
    <location>
        <begin position="544"/>
        <end position="613"/>
    </location>
</feature>
<dbReference type="GO" id="GO:0061630">
    <property type="term" value="F:ubiquitin protein ligase activity"/>
    <property type="evidence" value="ECO:0007669"/>
    <property type="project" value="InterPro"/>
</dbReference>
<comment type="caution">
    <text evidence="3">The sequence shown here is derived from an EMBL/GenBank/DDBJ whole genome shotgun (WGS) entry which is preliminary data.</text>
</comment>
<name>A0AAN7SW56_9EURO</name>
<dbReference type="InterPro" id="IPR013087">
    <property type="entry name" value="Znf_C2H2_type"/>
</dbReference>
<proteinExistence type="predicted"/>
<dbReference type="PROSITE" id="PS00028">
    <property type="entry name" value="ZINC_FINGER_C2H2_1"/>
    <property type="match status" value="1"/>
</dbReference>
<dbReference type="GO" id="GO:0043022">
    <property type="term" value="F:ribosome binding"/>
    <property type="evidence" value="ECO:0007669"/>
    <property type="project" value="TreeGrafter"/>
</dbReference>
<dbReference type="AlphaFoldDB" id="A0AAN7SW56"/>
<dbReference type="EMBL" id="JAVRRJ010000007">
    <property type="protein sequence ID" value="KAK5082791.1"/>
    <property type="molecule type" value="Genomic_DNA"/>
</dbReference>
<dbReference type="Proteomes" id="UP001309876">
    <property type="component" value="Unassembled WGS sequence"/>
</dbReference>
<dbReference type="GO" id="GO:0016567">
    <property type="term" value="P:protein ubiquitination"/>
    <property type="evidence" value="ECO:0007669"/>
    <property type="project" value="TreeGrafter"/>
</dbReference>
<dbReference type="SMART" id="SM00355">
    <property type="entry name" value="ZnF_C2H2"/>
    <property type="match status" value="4"/>
</dbReference>
<reference evidence="3 4" key="1">
    <citation type="submission" date="2023-08" db="EMBL/GenBank/DDBJ databases">
        <title>Black Yeasts Isolated from many extreme environments.</title>
        <authorList>
            <person name="Coleine C."/>
            <person name="Stajich J.E."/>
            <person name="Selbmann L."/>
        </authorList>
    </citation>
    <scope>NUCLEOTIDE SEQUENCE [LARGE SCALE GENOMIC DNA]</scope>
    <source>
        <strain evidence="3 4">CCFEE 5910</strain>
    </source>
</reference>
<evidence type="ECO:0000256" key="1">
    <source>
        <dbReference type="SAM" id="MobiDB-lite"/>
    </source>
</evidence>
<evidence type="ECO:0000313" key="3">
    <source>
        <dbReference type="EMBL" id="KAK5082791.1"/>
    </source>
</evidence>
<dbReference type="Pfam" id="PF23202">
    <property type="entry name" value="PAH_ZNF598"/>
    <property type="match status" value="1"/>
</dbReference>
<gene>
    <name evidence="3" type="ORF">LTR05_006672</name>
</gene>
<dbReference type="PANTHER" id="PTHR22938">
    <property type="entry name" value="ZINC FINGER PROTEIN 598"/>
    <property type="match status" value="1"/>
</dbReference>
<dbReference type="PANTHER" id="PTHR22938:SF0">
    <property type="entry name" value="E3 UBIQUITIN-PROTEIN LIGASE ZNF598"/>
    <property type="match status" value="1"/>
</dbReference>
<evidence type="ECO:0000259" key="2">
    <source>
        <dbReference type="PROSITE" id="PS00028"/>
    </source>
</evidence>
<sequence>MQPLTKVQSIGTEDSEVCFICAKSPFVVFTNSPDKRFEEFDDSEFVKIDPNLGIKYEKQEIFEDTILLLRYNCPDKDCDAACLGWPDLHRHVKSKHGKTMCDLCTRNKKVFTHEHELFTFGELRKHERYGDDRPGDIDQSGFKGHPECGFCKKRFYGDDELYTHCREAHERCHICDRRNGGRNPQYYLNYQELEKHFAAEHFVCLDAECQANKTNVFESEMDLKAHQLSEHPNGLSKDARRDARLVNLSGFDQLRTPYQPQRGGRREREGRGNGRGRDPNAEPLPLSTAQPQSRAELAFQRQMAIQSSQSVTNRTFGGQLTQPSQPSRTPAQAPISPRPAQANPVPGLENLSVDPANMTPQERARQLRHQAVTERATTLLHNNSTKLATFRTHIGNYRNGSVTAPDLIDAFFSLFDCPSSELGKLIRELADLYEDETKRQALLEAWNSWRSINEDYPSLPGPHGTGIPGQPGTASSSASHSYATATTSTSSANLAATLGANVNSGRRVLKLKSSTAQSRNAAANNSAAARSLANPEAFPALSAARTMRAQGHAAPTWGGSQPQVTSSHLSIAPRPTVSTPNPASSRKATLPPTMSQRRNEDLFPSLPKTAKPNVMISGVNTRGIGRLGGSGPNSGVNTPRLDAWSAAPTPGEAARALESVAGEDSAADGNGGDAAAKGKRGKKKGQQIDLRALMS</sequence>
<feature type="domain" description="C2H2-type" evidence="2">
    <location>
        <begin position="148"/>
        <end position="169"/>
    </location>
</feature>
<feature type="compositionally biased region" description="Basic and acidic residues" evidence="1">
    <location>
        <begin position="264"/>
        <end position="280"/>
    </location>
</feature>